<evidence type="ECO:0000313" key="2">
    <source>
        <dbReference type="Proteomes" id="UP000326061"/>
    </source>
</evidence>
<organism evidence="1 2">
    <name type="scientific">Sulfurimonas xiamenensis</name>
    <dbReference type="NCBI Taxonomy" id="2590021"/>
    <lineage>
        <taxon>Bacteria</taxon>
        <taxon>Pseudomonadati</taxon>
        <taxon>Campylobacterota</taxon>
        <taxon>Epsilonproteobacteria</taxon>
        <taxon>Campylobacterales</taxon>
        <taxon>Sulfurimonadaceae</taxon>
        <taxon>Sulfurimonas</taxon>
    </lineage>
</organism>
<gene>
    <name evidence="1" type="ORF">FJR47_05180</name>
</gene>
<protein>
    <submittedName>
        <fullName evidence="1">Uncharacterized protein</fullName>
    </submittedName>
</protein>
<keyword evidence="2" id="KW-1185">Reference proteome</keyword>
<dbReference type="AlphaFoldDB" id="A0AAJ4A3Y7"/>
<evidence type="ECO:0000313" key="1">
    <source>
        <dbReference type="EMBL" id="QFR43325.1"/>
    </source>
</evidence>
<dbReference type="Proteomes" id="UP000326061">
    <property type="component" value="Chromosome"/>
</dbReference>
<proteinExistence type="predicted"/>
<sequence>MTFEQQWIEYDYNPFVLFSSNGKVISLNSQAQFLLGAATTEELFNLATTYANVSFGFKTTFIELEFGRYRFFALTVGYENDDAIGIKLYQSPSFKLNNQKLIGEPTNIYTLVDLCIATYSINSKIIFEKDFDPTIPEIIIDSNNFIKLLNKIYSCYAENAKISTKIFYRVGEHIKFDEKKYSIFSIEISSQNSNKEKINELKVFTANTNFYIDIQKKITINIPMITS</sequence>
<dbReference type="KEGG" id="suln:FJR47_05180"/>
<accession>A0AAJ4A3Y7</accession>
<name>A0AAJ4A3Y7_9BACT</name>
<dbReference type="RefSeq" id="WP_152299388.1">
    <property type="nucleotide sequence ID" value="NZ_CP041166.1"/>
</dbReference>
<dbReference type="EMBL" id="CP041166">
    <property type="protein sequence ID" value="QFR43325.1"/>
    <property type="molecule type" value="Genomic_DNA"/>
</dbReference>
<reference evidence="2" key="1">
    <citation type="submission" date="2019-06" db="EMBL/GenBank/DDBJ databases">
        <title>Sulfurimonas gotlandica sp. nov., a chemoautotrophic and psychrotolerant epsilonproteobacterium isolated from a pelagic redoxcline, and an emended description of the genus Sulfurimonas.</title>
        <authorList>
            <person name="Wang S."/>
            <person name="Jiang L."/>
            <person name="Shao Z."/>
        </authorList>
    </citation>
    <scope>NUCLEOTIDE SEQUENCE [LARGE SCALE GENOMIC DNA]</scope>
    <source>
        <strain evidence="2">1-1N</strain>
    </source>
</reference>